<protein>
    <recommendedName>
        <fullName evidence="1">Queuosine precursor transporter</fullName>
    </recommendedName>
</protein>
<sequence>MEYMLNEILFLLQILIVIGFGSFFSVRDGILLGAWVSLLSIIMNIFVLKQVILFGFEVTAADVYVIGLFSCLNCAREFLGKEKTKKIIFVSWCNTLAFLLLTQLHLHLIPSSGDVSQKHYEALFAPSLRLVSASVITAMIVQFVDFKVFGWLKKRSQGRVFGLRSTFSVALSQSIDTVIFSFLGLYGLVANLLDVMLFSLLSKGVALLLASPCVALAKVFYNKMKKEEPLFLRD</sequence>
<keyword evidence="2" id="KW-1133">Transmembrane helix</keyword>
<reference evidence="3" key="1">
    <citation type="submission" date="2019-01" db="EMBL/GenBank/DDBJ databases">
        <title>Whole genome sequencing and annotation enables comparative genome analysis that reveals unique features of the Chlamydia suis R19 Genome.</title>
        <authorList>
            <person name="Dimond Z.E."/>
        </authorList>
    </citation>
    <scope>NUCLEOTIDE SEQUENCE [LARGE SCALE GENOMIC DNA]</scope>
    <source>
        <strain evidence="3">R19</strain>
    </source>
</reference>
<name>A0ABX6IQW4_9CHLA</name>
<evidence type="ECO:0000256" key="2">
    <source>
        <dbReference type="SAM" id="Phobius"/>
    </source>
</evidence>
<keyword evidence="4" id="KW-1185">Reference proteome</keyword>
<dbReference type="PANTHER" id="PTHR34300">
    <property type="entry name" value="QUEUOSINE PRECURSOR TRANSPORTER-RELATED"/>
    <property type="match status" value="1"/>
</dbReference>
<evidence type="ECO:0000313" key="4">
    <source>
        <dbReference type="Proteomes" id="UP000512184"/>
    </source>
</evidence>
<feature type="transmembrane region" description="Helical" evidence="2">
    <location>
        <begin position="30"/>
        <end position="48"/>
    </location>
</feature>
<keyword evidence="2" id="KW-0472">Membrane</keyword>
<dbReference type="PANTHER" id="PTHR34300:SF2">
    <property type="entry name" value="QUEUOSINE PRECURSOR TRANSPORTER-RELATED"/>
    <property type="match status" value="1"/>
</dbReference>
<dbReference type="EMBL" id="CP035278">
    <property type="protein sequence ID" value="QHP83318.1"/>
    <property type="molecule type" value="Genomic_DNA"/>
</dbReference>
<accession>A0ABX6IQW4</accession>
<feature type="transmembrane region" description="Helical" evidence="2">
    <location>
        <begin position="128"/>
        <end position="146"/>
    </location>
</feature>
<feature type="transmembrane region" description="Helical" evidence="2">
    <location>
        <begin position="195"/>
        <end position="217"/>
    </location>
</feature>
<feature type="transmembrane region" description="Helical" evidence="2">
    <location>
        <begin position="87"/>
        <end position="108"/>
    </location>
</feature>
<keyword evidence="2" id="KW-0812">Transmembrane</keyword>
<evidence type="ECO:0000256" key="1">
    <source>
        <dbReference type="NCBIfam" id="TIGR00697"/>
    </source>
</evidence>
<feature type="transmembrane region" description="Helical" evidence="2">
    <location>
        <begin position="54"/>
        <end position="75"/>
    </location>
</feature>
<dbReference type="NCBIfam" id="TIGR00697">
    <property type="entry name" value="queuosine precursor transporter"/>
    <property type="match status" value="1"/>
</dbReference>
<feature type="transmembrane region" description="Helical" evidence="2">
    <location>
        <begin position="6"/>
        <end position="23"/>
    </location>
</feature>
<dbReference type="InterPro" id="IPR003744">
    <property type="entry name" value="YhhQ"/>
</dbReference>
<dbReference type="Proteomes" id="UP000512184">
    <property type="component" value="Chromosome"/>
</dbReference>
<dbReference type="Pfam" id="PF02592">
    <property type="entry name" value="Vut_1"/>
    <property type="match status" value="1"/>
</dbReference>
<organism evidence="3 4">
    <name type="scientific">Chlamydia suis</name>
    <dbReference type="NCBI Taxonomy" id="83559"/>
    <lineage>
        <taxon>Bacteria</taxon>
        <taxon>Pseudomonadati</taxon>
        <taxon>Chlamydiota</taxon>
        <taxon>Chlamydiia</taxon>
        <taxon>Chlamydiales</taxon>
        <taxon>Chlamydiaceae</taxon>
        <taxon>Chlamydia/Chlamydophila group</taxon>
        <taxon>Chlamydia</taxon>
    </lineage>
</organism>
<evidence type="ECO:0000313" key="3">
    <source>
        <dbReference type="EMBL" id="QHP83318.1"/>
    </source>
</evidence>
<gene>
    <name evidence="3" type="primary">yhhQ</name>
    <name evidence="3" type="ORF">Chls_443</name>
</gene>
<proteinExistence type="predicted"/>
<feature type="transmembrane region" description="Helical" evidence="2">
    <location>
        <begin position="167"/>
        <end position="189"/>
    </location>
</feature>